<proteinExistence type="predicted"/>
<reference evidence="1" key="1">
    <citation type="submission" date="2021-01" db="EMBL/GenBank/DDBJ databases">
        <title>Genome public.</title>
        <authorList>
            <person name="Liu C."/>
            <person name="Sun Q."/>
        </authorList>
    </citation>
    <scope>NUCLEOTIDE SEQUENCE</scope>
    <source>
        <strain evidence="1">M6</strain>
    </source>
</reference>
<keyword evidence="2" id="KW-1185">Reference proteome</keyword>
<sequence length="113" mass="13595">MIHELDKIDDWAIGADESDKLYLFVFDHMPWRDVAAHWAIMQMKLQNYVAFVLNKDYMAFLHPETDFTKFEINVYCADQPPRAIVRQVEKYDNQLKKMRYPIKLAIEYHPINE</sequence>
<dbReference type="AlphaFoldDB" id="A0A934U4I8"/>
<evidence type="ECO:0000313" key="1">
    <source>
        <dbReference type="EMBL" id="MBK6088539.1"/>
    </source>
</evidence>
<gene>
    <name evidence="1" type="ORF">JKK62_07725</name>
</gene>
<dbReference type="EMBL" id="JAEQMG010000066">
    <property type="protein sequence ID" value="MBK6088539.1"/>
    <property type="molecule type" value="Genomic_DNA"/>
</dbReference>
<protein>
    <submittedName>
        <fullName evidence="1">Uncharacterized protein</fullName>
    </submittedName>
</protein>
<name>A0A934U4I8_9FIRM</name>
<dbReference type="InterPro" id="IPR046702">
    <property type="entry name" value="DUF6572"/>
</dbReference>
<evidence type="ECO:0000313" key="2">
    <source>
        <dbReference type="Proteomes" id="UP000633365"/>
    </source>
</evidence>
<dbReference type="RefSeq" id="WP_201427434.1">
    <property type="nucleotide sequence ID" value="NZ_JAEQMG010000066.1"/>
</dbReference>
<comment type="caution">
    <text evidence="1">The sequence shown here is derived from an EMBL/GenBank/DDBJ whole genome shotgun (WGS) entry which is preliminary data.</text>
</comment>
<dbReference type="Proteomes" id="UP000633365">
    <property type="component" value="Unassembled WGS sequence"/>
</dbReference>
<organism evidence="1 2">
    <name type="scientific">Ruminococcus difficilis</name>
    <dbReference type="NCBI Taxonomy" id="2763069"/>
    <lineage>
        <taxon>Bacteria</taxon>
        <taxon>Bacillati</taxon>
        <taxon>Bacillota</taxon>
        <taxon>Clostridia</taxon>
        <taxon>Eubacteriales</taxon>
        <taxon>Oscillospiraceae</taxon>
        <taxon>Ruminococcus</taxon>
    </lineage>
</organism>
<dbReference type="Pfam" id="PF20212">
    <property type="entry name" value="DUF6572"/>
    <property type="match status" value="1"/>
</dbReference>
<accession>A0A934U4I8</accession>